<proteinExistence type="predicted"/>
<keyword evidence="4" id="KW-1185">Reference proteome</keyword>
<dbReference type="EMBL" id="SMKL01000056">
    <property type="protein sequence ID" value="TDC48424.1"/>
    <property type="molecule type" value="Genomic_DNA"/>
</dbReference>
<keyword evidence="2" id="KW-0812">Transmembrane</keyword>
<feature type="compositionally biased region" description="Polar residues" evidence="1">
    <location>
        <begin position="1"/>
        <end position="11"/>
    </location>
</feature>
<organism evidence="3 4">
    <name type="scientific">Jiangella ureilytica</name>
    <dbReference type="NCBI Taxonomy" id="2530374"/>
    <lineage>
        <taxon>Bacteria</taxon>
        <taxon>Bacillati</taxon>
        <taxon>Actinomycetota</taxon>
        <taxon>Actinomycetes</taxon>
        <taxon>Jiangellales</taxon>
        <taxon>Jiangellaceae</taxon>
        <taxon>Jiangella</taxon>
    </lineage>
</organism>
<feature type="region of interest" description="Disordered" evidence="1">
    <location>
        <begin position="1"/>
        <end position="30"/>
    </location>
</feature>
<evidence type="ECO:0000256" key="2">
    <source>
        <dbReference type="SAM" id="Phobius"/>
    </source>
</evidence>
<reference evidence="3 4" key="1">
    <citation type="submission" date="2019-02" db="EMBL/GenBank/DDBJ databases">
        <title>Draft genome sequences of novel Actinobacteria.</title>
        <authorList>
            <person name="Sahin N."/>
            <person name="Ay H."/>
            <person name="Saygin H."/>
        </authorList>
    </citation>
    <scope>NUCLEOTIDE SEQUENCE [LARGE SCALE GENOMIC DNA]</scope>
    <source>
        <strain evidence="3 4">KC603</strain>
    </source>
</reference>
<dbReference type="AlphaFoldDB" id="A0A4R4RGL9"/>
<dbReference type="Proteomes" id="UP000295621">
    <property type="component" value="Unassembled WGS sequence"/>
</dbReference>
<sequence length="73" mass="7671">MTARAATSTATVPAPGRELPPSSMPGPPGGWSPWGSAVAIAAYAPLVLWAPLLTVVVADHRRRRLSRELSALR</sequence>
<gene>
    <name evidence="3" type="ORF">E1212_21170</name>
</gene>
<keyword evidence="2" id="KW-0472">Membrane</keyword>
<evidence type="ECO:0000256" key="1">
    <source>
        <dbReference type="SAM" id="MobiDB-lite"/>
    </source>
</evidence>
<accession>A0A4R4RGL9</accession>
<dbReference type="RefSeq" id="WP_131986122.1">
    <property type="nucleotide sequence ID" value="NZ_SMKL01000056.1"/>
</dbReference>
<comment type="caution">
    <text evidence="3">The sequence shown here is derived from an EMBL/GenBank/DDBJ whole genome shotgun (WGS) entry which is preliminary data.</text>
</comment>
<feature type="transmembrane region" description="Helical" evidence="2">
    <location>
        <begin position="34"/>
        <end position="58"/>
    </location>
</feature>
<evidence type="ECO:0000313" key="3">
    <source>
        <dbReference type="EMBL" id="TDC48424.1"/>
    </source>
</evidence>
<protein>
    <submittedName>
        <fullName evidence="3">Uncharacterized protein</fullName>
    </submittedName>
</protein>
<evidence type="ECO:0000313" key="4">
    <source>
        <dbReference type="Proteomes" id="UP000295621"/>
    </source>
</evidence>
<keyword evidence="2" id="KW-1133">Transmembrane helix</keyword>
<name>A0A4R4RGL9_9ACTN</name>